<dbReference type="InterPro" id="IPR001247">
    <property type="entry name" value="ExoRNase_PH_dom1"/>
</dbReference>
<dbReference type="InterPro" id="IPR027408">
    <property type="entry name" value="PNPase/RNase_PH_dom_sf"/>
</dbReference>
<comment type="function">
    <text evidence="6">Phosphorolytic 3'-5' exoribonuclease that plays an important role in tRNA 3'-end maturation. Removes nucleotide residues following the 3'-CCA terminus of tRNAs; can also add nucleotides to the ends of RNA molecules by using nucleoside diphosphates as substrates, but this may not be physiologically important. Probably plays a role in initiation of 16S rRNA degradation (leading to ribosome degradation) during starvation.</text>
</comment>
<comment type="catalytic activity">
    <reaction evidence="6">
        <text>tRNA(n+1) + phosphate = tRNA(n) + a ribonucleoside 5'-diphosphate</text>
        <dbReference type="Rhea" id="RHEA:10628"/>
        <dbReference type="Rhea" id="RHEA-COMP:17343"/>
        <dbReference type="Rhea" id="RHEA-COMP:17344"/>
        <dbReference type="ChEBI" id="CHEBI:43474"/>
        <dbReference type="ChEBI" id="CHEBI:57930"/>
        <dbReference type="ChEBI" id="CHEBI:173114"/>
        <dbReference type="EC" id="2.7.7.56"/>
    </reaction>
</comment>
<protein>
    <recommendedName>
        <fullName evidence="6">Ribonuclease PH</fullName>
        <shortName evidence="6">RNase PH</shortName>
        <ecNumber evidence="6">2.7.7.56</ecNumber>
    </recommendedName>
    <alternativeName>
        <fullName evidence="6">tRNA nucleotidyltransferase</fullName>
    </alternativeName>
</protein>
<feature type="domain" description="Exoribonuclease phosphorolytic" evidence="8">
    <location>
        <begin position="149"/>
        <end position="210"/>
    </location>
</feature>
<feature type="domain" description="Exoribonuclease phosphorolytic" evidence="7">
    <location>
        <begin position="10"/>
        <end position="137"/>
    </location>
</feature>
<dbReference type="HAMAP" id="MF_00564">
    <property type="entry name" value="RNase_PH"/>
    <property type="match status" value="1"/>
</dbReference>
<keyword evidence="5" id="KW-0694">RNA-binding</keyword>
<dbReference type="GO" id="GO:0000175">
    <property type="term" value="F:3'-5'-RNA exonuclease activity"/>
    <property type="evidence" value="ECO:0007669"/>
    <property type="project" value="UniProtKB-UniRule"/>
</dbReference>
<sequence length="228" mass="24028">MRPYGRKPLEMRPLSLATGVNPYAEGSCLASFGQTQVLCTASLEDKVPGWLDGGGKGWVTAEYAMLPRSTHTRTGREHRNKGRAQEISRLIGRSLRMAADLPALAGHTIRLDCDVLVADGGTRCASICGGWVALALAMKKLGLAPSRQVAAISLGRIAGELRLDLCYAEDSTAELDLNLVLAPEGLVEVQGTGEDGLFSPEELALLVKAGMGAGREIFAAQLAALEAA</sequence>
<evidence type="ECO:0000256" key="2">
    <source>
        <dbReference type="ARBA" id="ARBA00022552"/>
    </source>
</evidence>
<dbReference type="InterPro" id="IPR036345">
    <property type="entry name" value="ExoRNase_PH_dom2_sf"/>
</dbReference>
<evidence type="ECO:0000256" key="5">
    <source>
        <dbReference type="ARBA" id="ARBA00022884"/>
    </source>
</evidence>
<dbReference type="Pfam" id="PF03725">
    <property type="entry name" value="RNase_PH_C"/>
    <property type="match status" value="1"/>
</dbReference>
<evidence type="ECO:0000256" key="6">
    <source>
        <dbReference type="HAMAP-Rule" id="MF_00564"/>
    </source>
</evidence>
<dbReference type="GO" id="GO:0016075">
    <property type="term" value="P:rRNA catabolic process"/>
    <property type="evidence" value="ECO:0007669"/>
    <property type="project" value="UniProtKB-UniRule"/>
</dbReference>
<dbReference type="PANTHER" id="PTHR11953">
    <property type="entry name" value="EXOSOME COMPLEX COMPONENT"/>
    <property type="match status" value="1"/>
</dbReference>
<dbReference type="InterPro" id="IPR020568">
    <property type="entry name" value="Ribosomal_Su5_D2-typ_SF"/>
</dbReference>
<feature type="binding site" evidence="6">
    <location>
        <begin position="121"/>
        <end position="123"/>
    </location>
    <ligand>
        <name>phosphate</name>
        <dbReference type="ChEBI" id="CHEBI:43474"/>
        <note>substrate</note>
    </ligand>
</feature>
<dbReference type="GO" id="GO:0008033">
    <property type="term" value="P:tRNA processing"/>
    <property type="evidence" value="ECO:0007669"/>
    <property type="project" value="UniProtKB-UniRule"/>
</dbReference>
<dbReference type="GO" id="GO:0009022">
    <property type="term" value="F:tRNA nucleotidyltransferase activity"/>
    <property type="evidence" value="ECO:0007669"/>
    <property type="project" value="UniProtKB-UniRule"/>
</dbReference>
<keyword evidence="6" id="KW-0548">Nucleotidyltransferase</keyword>
<accession>A0AAU9F4F7</accession>
<comment type="similarity">
    <text evidence="1 6">Belongs to the RNase PH family.</text>
</comment>
<dbReference type="PROSITE" id="PS01277">
    <property type="entry name" value="RIBONUCLEASE_PH"/>
    <property type="match status" value="1"/>
</dbReference>
<evidence type="ECO:0000313" key="10">
    <source>
        <dbReference type="Proteomes" id="UP001366166"/>
    </source>
</evidence>
<dbReference type="EC" id="2.7.7.56" evidence="6"/>
<dbReference type="Gene3D" id="3.30.230.70">
    <property type="entry name" value="GHMP Kinase, N-terminal domain"/>
    <property type="match status" value="1"/>
</dbReference>
<organism evidence="9 10">
    <name type="scientific">Desulfoferula mesophila</name>
    <dbReference type="NCBI Taxonomy" id="3058419"/>
    <lineage>
        <taxon>Bacteria</taxon>
        <taxon>Pseudomonadati</taxon>
        <taxon>Thermodesulfobacteriota</taxon>
        <taxon>Desulfarculia</taxon>
        <taxon>Desulfarculales</taxon>
        <taxon>Desulfarculaceae</taxon>
        <taxon>Desulfoferula</taxon>
    </lineage>
</organism>
<dbReference type="InterPro" id="IPR018336">
    <property type="entry name" value="RNase_PH_CS"/>
</dbReference>
<dbReference type="Pfam" id="PF01138">
    <property type="entry name" value="RNase_PH"/>
    <property type="match status" value="1"/>
</dbReference>
<gene>
    <name evidence="6 9" type="primary">rph</name>
    <name evidence="9" type="ORF">FAK_41380</name>
</gene>
<dbReference type="GO" id="GO:0000049">
    <property type="term" value="F:tRNA binding"/>
    <property type="evidence" value="ECO:0007669"/>
    <property type="project" value="UniProtKB-UniRule"/>
</dbReference>
<dbReference type="EMBL" id="AP028679">
    <property type="protein sequence ID" value="BEQ17072.1"/>
    <property type="molecule type" value="Genomic_DNA"/>
</dbReference>
<evidence type="ECO:0000256" key="4">
    <source>
        <dbReference type="ARBA" id="ARBA00022694"/>
    </source>
</evidence>
<dbReference type="InterPro" id="IPR002381">
    <property type="entry name" value="RNase_PH_bac-type"/>
</dbReference>
<dbReference type="Proteomes" id="UP001366166">
    <property type="component" value="Chromosome"/>
</dbReference>
<name>A0AAU9F4F7_9BACT</name>
<dbReference type="SUPFAM" id="SSF55666">
    <property type="entry name" value="Ribonuclease PH domain 2-like"/>
    <property type="match status" value="1"/>
</dbReference>
<evidence type="ECO:0000256" key="3">
    <source>
        <dbReference type="ARBA" id="ARBA00022555"/>
    </source>
</evidence>
<dbReference type="KEGG" id="dmp:FAK_41380"/>
<proteinExistence type="inferred from homology"/>
<evidence type="ECO:0000256" key="1">
    <source>
        <dbReference type="ARBA" id="ARBA00006678"/>
    </source>
</evidence>
<dbReference type="InterPro" id="IPR050080">
    <property type="entry name" value="RNase_PH"/>
</dbReference>
<keyword evidence="2 6" id="KW-0698">rRNA processing</keyword>
<evidence type="ECO:0000313" key="9">
    <source>
        <dbReference type="EMBL" id="BEQ17072.1"/>
    </source>
</evidence>
<feature type="binding site" evidence="6">
    <location>
        <position position="83"/>
    </location>
    <ligand>
        <name>phosphate</name>
        <dbReference type="ChEBI" id="CHEBI:43474"/>
        <note>substrate</note>
    </ligand>
</feature>
<dbReference type="PANTHER" id="PTHR11953:SF0">
    <property type="entry name" value="EXOSOME COMPLEX COMPONENT RRP41"/>
    <property type="match status" value="1"/>
</dbReference>
<dbReference type="NCBIfam" id="TIGR01966">
    <property type="entry name" value="RNasePH"/>
    <property type="match status" value="1"/>
</dbReference>
<keyword evidence="10" id="KW-1185">Reference proteome</keyword>
<reference evidence="10" key="1">
    <citation type="journal article" date="2023" name="Arch. Microbiol.">
        <title>Desulfoferula mesophilus gen. nov. sp. nov., a mesophilic sulfate-reducing bacterium isolated from a brackish lake sediment.</title>
        <authorList>
            <person name="Watanabe T."/>
            <person name="Yabe T."/>
            <person name="Tsuji J.M."/>
            <person name="Fukui M."/>
        </authorList>
    </citation>
    <scope>NUCLEOTIDE SEQUENCE [LARGE SCALE GENOMIC DNA]</scope>
    <source>
        <strain evidence="10">12FAK</strain>
    </source>
</reference>
<evidence type="ECO:0000259" key="8">
    <source>
        <dbReference type="Pfam" id="PF03725"/>
    </source>
</evidence>
<keyword evidence="6" id="KW-0808">Transferase</keyword>
<dbReference type="InterPro" id="IPR015847">
    <property type="entry name" value="ExoRNase_PH_dom2"/>
</dbReference>
<comment type="subunit">
    <text evidence="6">Homohexameric ring arranged as a trimer of dimers.</text>
</comment>
<dbReference type="SUPFAM" id="SSF54211">
    <property type="entry name" value="Ribosomal protein S5 domain 2-like"/>
    <property type="match status" value="1"/>
</dbReference>
<keyword evidence="4 6" id="KW-0819">tRNA processing</keyword>
<dbReference type="AlphaFoldDB" id="A0AAU9F4F7"/>
<dbReference type="RefSeq" id="WP_338603802.1">
    <property type="nucleotide sequence ID" value="NZ_AP028679.1"/>
</dbReference>
<evidence type="ECO:0000259" key="7">
    <source>
        <dbReference type="Pfam" id="PF01138"/>
    </source>
</evidence>
<dbReference type="GO" id="GO:0006364">
    <property type="term" value="P:rRNA processing"/>
    <property type="evidence" value="ECO:0007669"/>
    <property type="project" value="UniProtKB-KW"/>
</dbReference>
<keyword evidence="3 6" id="KW-0820">tRNA-binding</keyword>